<keyword evidence="2" id="KW-1185">Reference proteome</keyword>
<reference evidence="2" key="2">
    <citation type="journal article" date="2018" name="Mol. Plant Microbe Interact.">
        <title>Genome sequence resources for the wheat stripe rust pathogen (Puccinia striiformis f. sp. tritici) and the barley stripe rust pathogen (Puccinia striiformis f. sp. hordei).</title>
        <authorList>
            <person name="Xia C."/>
            <person name="Wang M."/>
            <person name="Yin C."/>
            <person name="Cornejo O.E."/>
            <person name="Hulbert S.H."/>
            <person name="Chen X."/>
        </authorList>
    </citation>
    <scope>NUCLEOTIDE SEQUENCE [LARGE SCALE GENOMIC DNA]</scope>
    <source>
        <strain evidence="2">93-210</strain>
    </source>
</reference>
<protein>
    <submittedName>
        <fullName evidence="1">Uncharacterized protein</fullName>
    </submittedName>
</protein>
<proteinExistence type="predicted"/>
<organism evidence="1 2">
    <name type="scientific">Puccinia striiformis f. sp. tritici</name>
    <dbReference type="NCBI Taxonomy" id="168172"/>
    <lineage>
        <taxon>Eukaryota</taxon>
        <taxon>Fungi</taxon>
        <taxon>Dikarya</taxon>
        <taxon>Basidiomycota</taxon>
        <taxon>Pucciniomycotina</taxon>
        <taxon>Pucciniomycetes</taxon>
        <taxon>Pucciniales</taxon>
        <taxon>Pucciniaceae</taxon>
        <taxon>Puccinia</taxon>
    </lineage>
</organism>
<evidence type="ECO:0000313" key="1">
    <source>
        <dbReference type="EMBL" id="KAI7939022.1"/>
    </source>
</evidence>
<name>A0ACC0DU55_9BASI</name>
<reference evidence="1 2" key="3">
    <citation type="journal article" date="2022" name="Microbiol. Spectr.">
        <title>Folding features and dynamics of 3D genome architecture in plant fungal pathogens.</title>
        <authorList>
            <person name="Xia C."/>
        </authorList>
    </citation>
    <scope>NUCLEOTIDE SEQUENCE [LARGE SCALE GENOMIC DNA]</scope>
    <source>
        <strain evidence="1 2">93-210</strain>
    </source>
</reference>
<dbReference type="EMBL" id="CM045879">
    <property type="protein sequence ID" value="KAI7939022.1"/>
    <property type="molecule type" value="Genomic_DNA"/>
</dbReference>
<evidence type="ECO:0000313" key="2">
    <source>
        <dbReference type="Proteomes" id="UP001060170"/>
    </source>
</evidence>
<comment type="caution">
    <text evidence="1">The sequence shown here is derived from an EMBL/GenBank/DDBJ whole genome shotgun (WGS) entry which is preliminary data.</text>
</comment>
<sequence length="320" mass="35594">MLYQTILIRPTSFISLTMSESSDTINTTRDSLIPAYQATSTAPGPNRDPHDSQSPLVTDPIATFTTGKRVWHSVTPRATSIIAINAGVSGTTFQQFQAMVAEQCNDQHADTAAIINRSITSGRPQIKLAVGIPRVNLSRTTRPRWITTLRTANQTEAQLFLSMPSPKDFTKRAFTEDILGQQALRGAASAPSGPRRLSQSPSPSRRRGLTDLEANELASINYHMNKIYSIHQANALYDCQHPVYLDPLDTKHYILLMKHKLTPPGVSGSTYWSDQLPGRCFLAASVTRLVRVKHSDILHVQRGTESLWMNLVRLARQRHE</sequence>
<reference evidence="2" key="1">
    <citation type="journal article" date="2018" name="BMC Genomics">
        <title>Genomic insights into host adaptation between the wheat stripe rust pathogen (Puccinia striiformis f. sp. tritici) and the barley stripe rust pathogen (Puccinia striiformis f. sp. hordei).</title>
        <authorList>
            <person name="Xia C."/>
            <person name="Wang M."/>
            <person name="Yin C."/>
            <person name="Cornejo O.E."/>
            <person name="Hulbert S.H."/>
            <person name="Chen X."/>
        </authorList>
    </citation>
    <scope>NUCLEOTIDE SEQUENCE [LARGE SCALE GENOMIC DNA]</scope>
    <source>
        <strain evidence="2">93-210</strain>
    </source>
</reference>
<accession>A0ACC0DU55</accession>
<gene>
    <name evidence="1" type="ORF">MJO28_014601</name>
</gene>
<dbReference type="Proteomes" id="UP001060170">
    <property type="component" value="Chromosome 15"/>
</dbReference>